<keyword evidence="1" id="KW-0732">Signal</keyword>
<dbReference type="SUPFAM" id="SSF56935">
    <property type="entry name" value="Porins"/>
    <property type="match status" value="1"/>
</dbReference>
<name>A0A556MGE0_9FLAO</name>
<evidence type="ECO:0000313" key="3">
    <source>
        <dbReference type="Proteomes" id="UP000316008"/>
    </source>
</evidence>
<sequence length="354" mass="37887">MKSINKIIRYTAIAGVVMSYSSAFAGNEDRVGSAGATELLMNPWARSIGIGDAGISHVNGLEATFTNIAGLAFTDKTQIKFNRTNWMGNAGIALNSAGIAQRITPSTVIAVSVQSMNFGDIDKTTVDLPEPTQGTFSPRMNVFNVGFAHSFSSSIYGGVNFKVISESISNLKANGIAFDAGIRYVTGEQDQIKFGIALKNVGPVMKYKGDGLSDQVNYLTNGNLATLEQRSATFELPSLLNIGGSYDFNFNEKNKLIVAAAFTANSFQKDQYRLGLDYGLTINKAAFNIRAGYVVEKGIFKTENRSNALTGFTAGFSADALVGKKKSALGLEYAMRMAGQFGIIHTFGATISLK</sequence>
<reference evidence="2 3" key="1">
    <citation type="submission" date="2019-07" db="EMBL/GenBank/DDBJ databases">
        <authorList>
            <person name="Huq M.A."/>
        </authorList>
    </citation>
    <scope>NUCLEOTIDE SEQUENCE [LARGE SCALE GENOMIC DNA]</scope>
    <source>
        <strain evidence="2 3">MAH-3</strain>
    </source>
</reference>
<accession>A0A556MGE0</accession>
<evidence type="ECO:0000256" key="1">
    <source>
        <dbReference type="SAM" id="SignalP"/>
    </source>
</evidence>
<keyword evidence="3" id="KW-1185">Reference proteome</keyword>
<evidence type="ECO:0000313" key="2">
    <source>
        <dbReference type="EMBL" id="TSJ38950.1"/>
    </source>
</evidence>
<dbReference type="NCBIfam" id="NF033709">
    <property type="entry name" value="PorV_fam"/>
    <property type="match status" value="1"/>
</dbReference>
<proteinExistence type="predicted"/>
<comment type="caution">
    <text evidence="2">The sequence shown here is derived from an EMBL/GenBank/DDBJ whole genome shotgun (WGS) entry which is preliminary data.</text>
</comment>
<gene>
    <name evidence="2" type="ORF">FO442_18610</name>
</gene>
<feature type="signal peptide" evidence="1">
    <location>
        <begin position="1"/>
        <end position="25"/>
    </location>
</feature>
<dbReference type="OrthoDB" id="9807473at2"/>
<feature type="chain" id="PRO_5021740548" evidence="1">
    <location>
        <begin position="26"/>
        <end position="354"/>
    </location>
</feature>
<dbReference type="Gene3D" id="2.40.160.60">
    <property type="entry name" value="Outer membrane protein transport protein (OMPP1/FadL/TodX)"/>
    <property type="match status" value="1"/>
</dbReference>
<dbReference type="Proteomes" id="UP000316008">
    <property type="component" value="Unassembled WGS sequence"/>
</dbReference>
<dbReference type="RefSeq" id="WP_144334726.1">
    <property type="nucleotide sequence ID" value="NZ_VLPL01000016.1"/>
</dbReference>
<organism evidence="2 3">
    <name type="scientific">Fluviicola chungangensis</name>
    <dbReference type="NCBI Taxonomy" id="2597671"/>
    <lineage>
        <taxon>Bacteria</taxon>
        <taxon>Pseudomonadati</taxon>
        <taxon>Bacteroidota</taxon>
        <taxon>Flavobacteriia</taxon>
        <taxon>Flavobacteriales</taxon>
        <taxon>Crocinitomicaceae</taxon>
        <taxon>Fluviicola</taxon>
    </lineage>
</organism>
<dbReference type="AlphaFoldDB" id="A0A556MGE0"/>
<protein>
    <submittedName>
        <fullName evidence="2">PorV/PorQ family protein</fullName>
    </submittedName>
</protein>
<dbReference type="EMBL" id="VLPL01000016">
    <property type="protein sequence ID" value="TSJ38950.1"/>
    <property type="molecule type" value="Genomic_DNA"/>
</dbReference>